<evidence type="ECO:0000313" key="2">
    <source>
        <dbReference type="Proteomes" id="UP000466535"/>
    </source>
</evidence>
<dbReference type="AlphaFoldDB" id="A0A6B0T333"/>
<keyword evidence="2" id="KW-1185">Reference proteome</keyword>
<accession>A0A6B0T333</accession>
<dbReference type="InterPro" id="IPR007404">
    <property type="entry name" value="YdjM-like"/>
</dbReference>
<dbReference type="GO" id="GO:0016787">
    <property type="term" value="F:hydrolase activity"/>
    <property type="evidence" value="ECO:0007669"/>
    <property type="project" value="UniProtKB-KW"/>
</dbReference>
<sequence>MQGLGHVGAALLVYLPLGAGLRLAGEPEAAAGGLLVAIALSSLPDIDQSLPVPHRGPTHTVWFVSACGLLAGALGWLWSGPTAGLVAGTAAGLSLCSHLAADSITPMGIRPLLPLSSREFCFSIVYAANERANRLLFGAGALATVCSYLPVVV</sequence>
<dbReference type="Proteomes" id="UP000466535">
    <property type="component" value="Unassembled WGS sequence"/>
</dbReference>
<comment type="caution">
    <text evidence="1">The sequence shown here is derived from an EMBL/GenBank/DDBJ whole genome shotgun (WGS) entry which is preliminary data.</text>
</comment>
<dbReference type="OrthoDB" id="118042at2157"/>
<gene>
    <name evidence="1" type="ORF">GRX03_07910</name>
</gene>
<keyword evidence="1" id="KW-0378">Hydrolase</keyword>
<organism evidence="1 2">
    <name type="scientific">Halovenus carboxidivorans</name>
    <dbReference type="NCBI Taxonomy" id="2692199"/>
    <lineage>
        <taxon>Archaea</taxon>
        <taxon>Methanobacteriati</taxon>
        <taxon>Methanobacteriota</taxon>
        <taxon>Stenosarchaea group</taxon>
        <taxon>Halobacteria</taxon>
        <taxon>Halobacteriales</taxon>
        <taxon>Haloarculaceae</taxon>
        <taxon>Halovenus</taxon>
    </lineage>
</organism>
<protein>
    <submittedName>
        <fullName evidence="1">Metal-dependent hydrolase</fullName>
    </submittedName>
</protein>
<dbReference type="RefSeq" id="WP_159763648.1">
    <property type="nucleotide sequence ID" value="NZ_WUUT01000002.1"/>
</dbReference>
<dbReference type="EMBL" id="WUUT01000002">
    <property type="protein sequence ID" value="MXR51527.1"/>
    <property type="molecule type" value="Genomic_DNA"/>
</dbReference>
<proteinExistence type="predicted"/>
<evidence type="ECO:0000313" key="1">
    <source>
        <dbReference type="EMBL" id="MXR51527.1"/>
    </source>
</evidence>
<name>A0A6B0T333_9EURY</name>
<dbReference type="Pfam" id="PF04307">
    <property type="entry name" value="YdjM"/>
    <property type="match status" value="1"/>
</dbReference>
<reference evidence="1 2" key="1">
    <citation type="submission" date="2019-12" db="EMBL/GenBank/DDBJ databases">
        <title>Isolation and characterization of three novel carbon monoxide-oxidizing members of Halobacteria from salione crusts and soils.</title>
        <authorList>
            <person name="Myers M.R."/>
            <person name="King G.M."/>
        </authorList>
    </citation>
    <scope>NUCLEOTIDE SEQUENCE [LARGE SCALE GENOMIC DNA]</scope>
    <source>
        <strain evidence="1 2">WSH3</strain>
    </source>
</reference>